<dbReference type="Proteomes" id="UP001501475">
    <property type="component" value="Unassembled WGS sequence"/>
</dbReference>
<dbReference type="Pfam" id="PF01636">
    <property type="entry name" value="APH"/>
    <property type="match status" value="1"/>
</dbReference>
<gene>
    <name evidence="2" type="ORF">GCM10009810_16380</name>
</gene>
<dbReference type="SUPFAM" id="SSF56112">
    <property type="entry name" value="Protein kinase-like (PK-like)"/>
    <property type="match status" value="1"/>
</dbReference>
<dbReference type="RefSeq" id="WP_344064632.1">
    <property type="nucleotide sequence ID" value="NZ_BAAAPN010000043.1"/>
</dbReference>
<dbReference type="EMBL" id="BAAAPN010000043">
    <property type="protein sequence ID" value="GAA1757690.1"/>
    <property type="molecule type" value="Genomic_DNA"/>
</dbReference>
<dbReference type="Gene3D" id="3.90.1200.10">
    <property type="match status" value="1"/>
</dbReference>
<sequence>MPRPDWLTAECAAQAELAEVSPVPAPRPVALGRPGIGYPMPFAIQTWVPGSVPRIGQYADSDQLADDLAALVLALRSAPTRGRRFRGDGRGGALTDHDDWVAECIRRNAPWFDPARTAALWGHLRELAREDPDVMNHGDLVPGNLLVGGGKLIGVLDGGGFGPADPALDLVAAWHVLDTPRRGRLRAAIASSDLEWERGRAWAFVQAMGLVHYDEKSNLGMYALGMRTIREVLGGP</sequence>
<evidence type="ECO:0000259" key="1">
    <source>
        <dbReference type="Pfam" id="PF01636"/>
    </source>
</evidence>
<evidence type="ECO:0000313" key="3">
    <source>
        <dbReference type="Proteomes" id="UP001501475"/>
    </source>
</evidence>
<feature type="domain" description="Aminoglycoside phosphotransferase" evidence="1">
    <location>
        <begin position="10"/>
        <end position="202"/>
    </location>
</feature>
<keyword evidence="3" id="KW-1185">Reference proteome</keyword>
<accession>A0ABP4WLR0</accession>
<dbReference type="PANTHER" id="PTHR21310">
    <property type="entry name" value="AMINOGLYCOSIDE PHOSPHOTRANSFERASE-RELATED-RELATED"/>
    <property type="match status" value="1"/>
</dbReference>
<dbReference type="InterPro" id="IPR011009">
    <property type="entry name" value="Kinase-like_dom_sf"/>
</dbReference>
<organism evidence="2 3">
    <name type="scientific">Nostocoides vanveenii</name>
    <dbReference type="NCBI Taxonomy" id="330835"/>
    <lineage>
        <taxon>Bacteria</taxon>
        <taxon>Bacillati</taxon>
        <taxon>Actinomycetota</taxon>
        <taxon>Actinomycetes</taxon>
        <taxon>Micrococcales</taxon>
        <taxon>Intrasporangiaceae</taxon>
        <taxon>Nostocoides</taxon>
    </lineage>
</organism>
<dbReference type="InterPro" id="IPR002575">
    <property type="entry name" value="Aminoglycoside_PTrfase"/>
</dbReference>
<reference evidence="3" key="1">
    <citation type="journal article" date="2019" name="Int. J. Syst. Evol. Microbiol.">
        <title>The Global Catalogue of Microorganisms (GCM) 10K type strain sequencing project: providing services to taxonomists for standard genome sequencing and annotation.</title>
        <authorList>
            <consortium name="The Broad Institute Genomics Platform"/>
            <consortium name="The Broad Institute Genome Sequencing Center for Infectious Disease"/>
            <person name="Wu L."/>
            <person name="Ma J."/>
        </authorList>
    </citation>
    <scope>NUCLEOTIDE SEQUENCE [LARGE SCALE GENOMIC DNA]</scope>
    <source>
        <strain evidence="3">JCM 15591</strain>
    </source>
</reference>
<evidence type="ECO:0000313" key="2">
    <source>
        <dbReference type="EMBL" id="GAA1757690.1"/>
    </source>
</evidence>
<protein>
    <submittedName>
        <fullName evidence="2">Aminoglycoside phosphotransferase family protein</fullName>
    </submittedName>
</protein>
<dbReference type="InterPro" id="IPR051678">
    <property type="entry name" value="AGP_Transferase"/>
</dbReference>
<dbReference type="PANTHER" id="PTHR21310:SF42">
    <property type="entry name" value="BIFUNCTIONAL AAC_APH"/>
    <property type="match status" value="1"/>
</dbReference>
<proteinExistence type="predicted"/>
<name>A0ABP4WLR0_9MICO</name>
<comment type="caution">
    <text evidence="2">The sequence shown here is derived from an EMBL/GenBank/DDBJ whole genome shotgun (WGS) entry which is preliminary data.</text>
</comment>